<dbReference type="OrthoDB" id="6077854at2759"/>
<dbReference type="GO" id="GO:0005524">
    <property type="term" value="F:ATP binding"/>
    <property type="evidence" value="ECO:0007669"/>
    <property type="project" value="UniProtKB-KW"/>
</dbReference>
<protein>
    <submittedName>
        <fullName evidence="8">Vascular endothelial growth factor receptor 2-like</fullName>
    </submittedName>
</protein>
<accession>A0A6S7HQZ7</accession>
<dbReference type="SUPFAM" id="SSF48726">
    <property type="entry name" value="Immunoglobulin"/>
    <property type="match status" value="2"/>
</dbReference>
<reference evidence="8" key="1">
    <citation type="submission" date="2020-04" db="EMBL/GenBank/DDBJ databases">
        <authorList>
            <person name="Alioto T."/>
            <person name="Alioto T."/>
            <person name="Gomez Garrido J."/>
        </authorList>
    </citation>
    <scope>NUCLEOTIDE SEQUENCE</scope>
    <source>
        <strain evidence="8">A484AB</strain>
    </source>
</reference>
<dbReference type="Proteomes" id="UP001152795">
    <property type="component" value="Unassembled WGS sequence"/>
</dbReference>
<dbReference type="InterPro" id="IPR036179">
    <property type="entry name" value="Ig-like_dom_sf"/>
</dbReference>
<dbReference type="InterPro" id="IPR013783">
    <property type="entry name" value="Ig-like_fold"/>
</dbReference>
<dbReference type="GO" id="GO:0043235">
    <property type="term" value="C:receptor complex"/>
    <property type="evidence" value="ECO:0007669"/>
    <property type="project" value="TreeGrafter"/>
</dbReference>
<dbReference type="InterPro" id="IPR000719">
    <property type="entry name" value="Prot_kinase_dom"/>
</dbReference>
<evidence type="ECO:0000313" key="9">
    <source>
        <dbReference type="Proteomes" id="UP001152795"/>
    </source>
</evidence>
<dbReference type="Gene3D" id="2.60.40.10">
    <property type="entry name" value="Immunoglobulins"/>
    <property type="match status" value="2"/>
</dbReference>
<evidence type="ECO:0000256" key="2">
    <source>
        <dbReference type="ARBA" id="ARBA00022692"/>
    </source>
</evidence>
<keyword evidence="5" id="KW-0325">Glycoprotein</keyword>
<name>A0A6S7HQZ7_PARCT</name>
<dbReference type="InterPro" id="IPR050122">
    <property type="entry name" value="RTK"/>
</dbReference>
<keyword evidence="8" id="KW-0675">Receptor</keyword>
<evidence type="ECO:0000313" key="8">
    <source>
        <dbReference type="EMBL" id="CAB4005680.1"/>
    </source>
</evidence>
<dbReference type="Gene3D" id="3.30.200.20">
    <property type="entry name" value="Phosphorylase Kinase, domain 1"/>
    <property type="match status" value="1"/>
</dbReference>
<gene>
    <name evidence="8" type="ORF">PACLA_8A024970</name>
</gene>
<feature type="binding site" evidence="7">
    <location>
        <position position="514"/>
    </location>
    <ligand>
        <name>ATP</name>
        <dbReference type="ChEBI" id="CHEBI:30616"/>
    </ligand>
</feature>
<keyword evidence="9" id="KW-1185">Reference proteome</keyword>
<dbReference type="InterPro" id="IPR011009">
    <property type="entry name" value="Kinase-like_dom_sf"/>
</dbReference>
<evidence type="ECO:0000256" key="3">
    <source>
        <dbReference type="ARBA" id="ARBA00022989"/>
    </source>
</evidence>
<keyword evidence="3" id="KW-1133">Transmembrane helix</keyword>
<evidence type="ECO:0000256" key="7">
    <source>
        <dbReference type="PIRSR" id="PIRSR000615-2"/>
    </source>
</evidence>
<organism evidence="8 9">
    <name type="scientific">Paramuricea clavata</name>
    <name type="common">Red gorgonian</name>
    <name type="synonym">Violescent sea-whip</name>
    <dbReference type="NCBI Taxonomy" id="317549"/>
    <lineage>
        <taxon>Eukaryota</taxon>
        <taxon>Metazoa</taxon>
        <taxon>Cnidaria</taxon>
        <taxon>Anthozoa</taxon>
        <taxon>Octocorallia</taxon>
        <taxon>Malacalcyonacea</taxon>
        <taxon>Plexauridae</taxon>
        <taxon>Paramuricea</taxon>
    </lineage>
</organism>
<keyword evidence="2" id="KW-0812">Transmembrane</keyword>
<dbReference type="PANTHER" id="PTHR24416:SF600">
    <property type="entry name" value="PDGF- AND VEGF-RECEPTOR RELATED, ISOFORM J"/>
    <property type="match status" value="1"/>
</dbReference>
<dbReference type="GO" id="GO:0005886">
    <property type="term" value="C:plasma membrane"/>
    <property type="evidence" value="ECO:0007669"/>
    <property type="project" value="TreeGrafter"/>
</dbReference>
<dbReference type="SMART" id="SM00409">
    <property type="entry name" value="IG"/>
    <property type="match status" value="2"/>
</dbReference>
<dbReference type="PANTHER" id="PTHR24416">
    <property type="entry name" value="TYROSINE-PROTEIN KINASE RECEPTOR"/>
    <property type="match status" value="1"/>
</dbReference>
<dbReference type="GO" id="GO:0007169">
    <property type="term" value="P:cell surface receptor protein tyrosine kinase signaling pathway"/>
    <property type="evidence" value="ECO:0007669"/>
    <property type="project" value="TreeGrafter"/>
</dbReference>
<proteinExistence type="predicted"/>
<dbReference type="InterPro" id="IPR003599">
    <property type="entry name" value="Ig_sub"/>
</dbReference>
<comment type="caution">
    <text evidence="8">The sequence shown here is derived from an EMBL/GenBank/DDBJ whole genome shotgun (WGS) entry which is preliminary data.</text>
</comment>
<evidence type="ECO:0000256" key="6">
    <source>
        <dbReference type="ARBA" id="ARBA00023319"/>
    </source>
</evidence>
<dbReference type="GO" id="GO:0004714">
    <property type="term" value="F:transmembrane receptor protein tyrosine kinase activity"/>
    <property type="evidence" value="ECO:0007669"/>
    <property type="project" value="TreeGrafter"/>
</dbReference>
<evidence type="ECO:0000256" key="5">
    <source>
        <dbReference type="ARBA" id="ARBA00023180"/>
    </source>
</evidence>
<dbReference type="SUPFAM" id="SSF56112">
    <property type="entry name" value="Protein kinase-like (PK-like)"/>
    <property type="match status" value="1"/>
</dbReference>
<evidence type="ECO:0000256" key="4">
    <source>
        <dbReference type="ARBA" id="ARBA00023136"/>
    </source>
</evidence>
<feature type="binding site" evidence="7">
    <location>
        <begin position="457"/>
        <end position="464"/>
    </location>
    <ligand>
        <name>ATP</name>
        <dbReference type="ChEBI" id="CHEBI:30616"/>
    </ligand>
</feature>
<evidence type="ECO:0000256" key="1">
    <source>
        <dbReference type="ARBA" id="ARBA00004370"/>
    </source>
</evidence>
<keyword evidence="7" id="KW-0067">ATP-binding</keyword>
<keyword evidence="6" id="KW-0393">Immunoglobulin domain</keyword>
<dbReference type="EMBL" id="CACRXK020005273">
    <property type="protein sequence ID" value="CAB4005680.1"/>
    <property type="molecule type" value="Genomic_DNA"/>
</dbReference>
<dbReference type="CDD" id="cd00096">
    <property type="entry name" value="Ig"/>
    <property type="match status" value="1"/>
</dbReference>
<dbReference type="AlphaFoldDB" id="A0A6S7HQZ7"/>
<dbReference type="PROSITE" id="PS50011">
    <property type="entry name" value="PROTEIN_KINASE_DOM"/>
    <property type="match status" value="1"/>
</dbReference>
<comment type="subcellular location">
    <subcellularLocation>
        <location evidence="1">Membrane</location>
    </subcellularLocation>
</comment>
<keyword evidence="4" id="KW-0472">Membrane</keyword>
<feature type="non-terminal residue" evidence="8">
    <location>
        <position position="1"/>
    </location>
</feature>
<dbReference type="PROSITE" id="PS50835">
    <property type="entry name" value="IG_LIKE"/>
    <property type="match status" value="1"/>
</dbReference>
<dbReference type="PIRSF" id="PIRSF000615">
    <property type="entry name" value="TyrPK_CSF1-R"/>
    <property type="match status" value="1"/>
</dbReference>
<keyword evidence="7" id="KW-0547">Nucleotide-binding</keyword>
<dbReference type="InterPro" id="IPR007110">
    <property type="entry name" value="Ig-like_dom"/>
</dbReference>
<sequence>MEATNVFNITNLTLDDEGKYTCKVCNKERTTSLYIHRGINAYLKAFIIKEPDETLYDINSKVKLICTFGKNKQKLSKNEQKLSKDYFELAWYKLASDGQREPKPLNVHESVDGPYLLLDPLTQEAEGTYECEVTRPIVNYYDFKLVRIKLKDRFRPKIHVRNYNSVFVRKETENFSLWYNVSSQPACKIAWWRSKDGVKYQLITQCLVDAQRCEKPDKGNLTITKTSFEIKDLKFPQDNLFYKLVAENDKWNDSKTFQIQVLAKPEIEVQEEMHMFKKGMIMIINCTLSKRVNPPEINYTWHSCDTVNCGKDIAKWKLESRSYSLRIDNQVKAEMKYRCIAINAAGKDESATITVYKLSGNFSTNVPTKSTASVKTLLSVVVPTGIITLIISVATCFVLYKRKKIYGGFYLFSYPPLPDYMETLDVNGNIQEQLQKLPFIAEWEFPRERISFISELGSGEFGVVWLAEAMGISAFRPRDILKGRKSRRRFSFFNRMTKTSSYVYCKEVTKVAVKRIKDNWDRSKLLDLQSELKILIHVGENENIVNILGACTK</sequence>